<organism evidence="1 2">
    <name type="scientific">Anaeromicrobium sediminis</name>
    <dbReference type="NCBI Taxonomy" id="1478221"/>
    <lineage>
        <taxon>Bacteria</taxon>
        <taxon>Bacillati</taxon>
        <taxon>Bacillota</taxon>
        <taxon>Clostridia</taxon>
        <taxon>Peptostreptococcales</taxon>
        <taxon>Thermotaleaceae</taxon>
        <taxon>Anaeromicrobium</taxon>
    </lineage>
</organism>
<dbReference type="Proteomes" id="UP000216024">
    <property type="component" value="Unassembled WGS sequence"/>
</dbReference>
<reference evidence="1 2" key="1">
    <citation type="submission" date="2017-06" db="EMBL/GenBank/DDBJ databases">
        <title>Draft genome sequence of anaerobic fermentative bacterium Anaeromicrobium sediminis DY2726D isolated from West Pacific Ocean sediments.</title>
        <authorList>
            <person name="Zeng X."/>
        </authorList>
    </citation>
    <scope>NUCLEOTIDE SEQUENCE [LARGE SCALE GENOMIC DNA]</scope>
    <source>
        <strain evidence="1 2">DY2726D</strain>
    </source>
</reference>
<evidence type="ECO:0000313" key="2">
    <source>
        <dbReference type="Proteomes" id="UP000216024"/>
    </source>
</evidence>
<dbReference type="Pfam" id="PF13489">
    <property type="entry name" value="Methyltransf_23"/>
    <property type="match status" value="1"/>
</dbReference>
<proteinExistence type="predicted"/>
<dbReference type="AlphaFoldDB" id="A0A267MAZ3"/>
<dbReference type="InterPro" id="IPR029063">
    <property type="entry name" value="SAM-dependent_MTases_sf"/>
</dbReference>
<gene>
    <name evidence="1" type="ORF">CCE28_20485</name>
</gene>
<name>A0A267MAZ3_9FIRM</name>
<dbReference type="Gene3D" id="3.40.50.150">
    <property type="entry name" value="Vaccinia Virus protein VP39"/>
    <property type="match status" value="1"/>
</dbReference>
<dbReference type="EMBL" id="NIBG01000032">
    <property type="protein sequence ID" value="PAB56729.1"/>
    <property type="molecule type" value="Genomic_DNA"/>
</dbReference>
<evidence type="ECO:0008006" key="3">
    <source>
        <dbReference type="Google" id="ProtNLM"/>
    </source>
</evidence>
<evidence type="ECO:0000313" key="1">
    <source>
        <dbReference type="EMBL" id="PAB56729.1"/>
    </source>
</evidence>
<comment type="caution">
    <text evidence="1">The sequence shown here is derived from an EMBL/GenBank/DDBJ whole genome shotgun (WGS) entry which is preliminary data.</text>
</comment>
<keyword evidence="2" id="KW-1185">Reference proteome</keyword>
<dbReference type="SUPFAM" id="SSF53335">
    <property type="entry name" value="S-adenosyl-L-methionine-dependent methyltransferases"/>
    <property type="match status" value="1"/>
</dbReference>
<accession>A0A267MAZ3</accession>
<protein>
    <recommendedName>
        <fullName evidence="3">Methyltransferase</fullName>
    </recommendedName>
</protein>
<dbReference type="RefSeq" id="WP_095135885.1">
    <property type="nucleotide sequence ID" value="NZ_NIBG01000032.1"/>
</dbReference>
<sequence length="215" mass="25605">MSNIKCKICESHTTLILDTQFNHEYFKCGECDFIFQSNVHHVSYEEERNVYDKHNNSLEDEKYVARFENFLDKATGEFVHKGDSLDYGSGPEPVLSVLLERRGFNSYIYDRHYAKDVDYKSRKYDLITSTEVFEHFHEPICDIKNIVDLLKEKGVLAVMTMFPPKDIEVFKDWWYRRDPTHISFYSLKTFEKIAEIFNLEILYSDDKSIISFRKK</sequence>
<dbReference type="OrthoDB" id="9816564at2"/>